<sequence>LITTGFLNFDKPKTTEHFEEKKVFFLVYVIIFCK</sequence>
<dbReference type="Proteomes" id="UP001162483">
    <property type="component" value="Unassembled WGS sequence"/>
</dbReference>
<reference evidence="1" key="1">
    <citation type="submission" date="2023-05" db="EMBL/GenBank/DDBJ databases">
        <authorList>
            <person name="Stuckert A."/>
        </authorList>
    </citation>
    <scope>NUCLEOTIDE SEQUENCE</scope>
</reference>
<protein>
    <submittedName>
        <fullName evidence="1">Uncharacterized protein</fullName>
    </submittedName>
</protein>
<evidence type="ECO:0000313" key="2">
    <source>
        <dbReference type="Proteomes" id="UP001162483"/>
    </source>
</evidence>
<accession>A0ABN9HI53</accession>
<keyword evidence="2" id="KW-1185">Reference proteome</keyword>
<organism evidence="1 2">
    <name type="scientific">Staurois parvus</name>
    <dbReference type="NCBI Taxonomy" id="386267"/>
    <lineage>
        <taxon>Eukaryota</taxon>
        <taxon>Metazoa</taxon>
        <taxon>Chordata</taxon>
        <taxon>Craniata</taxon>
        <taxon>Vertebrata</taxon>
        <taxon>Euteleostomi</taxon>
        <taxon>Amphibia</taxon>
        <taxon>Batrachia</taxon>
        <taxon>Anura</taxon>
        <taxon>Neobatrachia</taxon>
        <taxon>Ranoidea</taxon>
        <taxon>Ranidae</taxon>
        <taxon>Staurois</taxon>
    </lineage>
</organism>
<dbReference type="EMBL" id="CATNWA010021137">
    <property type="protein sequence ID" value="CAI9621476.1"/>
    <property type="molecule type" value="Genomic_DNA"/>
</dbReference>
<proteinExistence type="predicted"/>
<feature type="non-terminal residue" evidence="1">
    <location>
        <position position="1"/>
    </location>
</feature>
<evidence type="ECO:0000313" key="1">
    <source>
        <dbReference type="EMBL" id="CAI9621476.1"/>
    </source>
</evidence>
<gene>
    <name evidence="1" type="ORF">SPARVUS_LOCUS16147593</name>
</gene>
<comment type="caution">
    <text evidence="1">The sequence shown here is derived from an EMBL/GenBank/DDBJ whole genome shotgun (WGS) entry which is preliminary data.</text>
</comment>
<name>A0ABN9HI53_9NEOB</name>